<evidence type="ECO:0000259" key="2">
    <source>
        <dbReference type="Pfam" id="PF00009"/>
    </source>
</evidence>
<proteinExistence type="predicted"/>
<dbReference type="GO" id="GO:0030623">
    <property type="term" value="F:U5 snRNA binding"/>
    <property type="evidence" value="ECO:0007669"/>
    <property type="project" value="TreeGrafter"/>
</dbReference>
<dbReference type="OrthoDB" id="364892at2759"/>
<evidence type="ECO:0000313" key="4">
    <source>
        <dbReference type="EMBL" id="SGZ40479.1"/>
    </source>
</evidence>
<evidence type="ECO:0008006" key="6">
    <source>
        <dbReference type="Google" id="ProtNLM"/>
    </source>
</evidence>
<dbReference type="Gene3D" id="3.30.70.870">
    <property type="entry name" value="Elongation Factor G (Translational Gtpase), domain 3"/>
    <property type="match status" value="1"/>
</dbReference>
<dbReference type="Gene3D" id="3.30.70.240">
    <property type="match status" value="1"/>
</dbReference>
<accession>A0A1L0D049</accession>
<name>A0A1L0D049_9ASCO</name>
<dbReference type="GO" id="GO:0005525">
    <property type="term" value="F:GTP binding"/>
    <property type="evidence" value="ECO:0007669"/>
    <property type="project" value="InterPro"/>
</dbReference>
<dbReference type="PANTHER" id="PTHR42908">
    <property type="entry name" value="TRANSLATION ELONGATION FACTOR-RELATED"/>
    <property type="match status" value="1"/>
</dbReference>
<evidence type="ECO:0000313" key="5">
    <source>
        <dbReference type="Proteomes" id="UP000183365"/>
    </source>
</evidence>
<protein>
    <recommendedName>
        <fullName evidence="6">Tr-type G domain-containing protein</fullName>
    </recommendedName>
</protein>
<dbReference type="InterPro" id="IPR014721">
    <property type="entry name" value="Ribsml_uS5_D2-typ_fold_subgr"/>
</dbReference>
<dbReference type="SUPFAM" id="SSF54980">
    <property type="entry name" value="EF-G C-terminal domain-like"/>
    <property type="match status" value="2"/>
</dbReference>
<dbReference type="SUPFAM" id="SSF54211">
    <property type="entry name" value="Ribosomal protein S5 domain 2-like"/>
    <property type="match status" value="1"/>
</dbReference>
<dbReference type="InterPro" id="IPR020568">
    <property type="entry name" value="Ribosomal_Su5_D2-typ_SF"/>
</dbReference>
<feature type="region of interest" description="Disordered" evidence="1">
    <location>
        <begin position="1"/>
        <end position="52"/>
    </location>
</feature>
<dbReference type="VEuPathDB" id="FungiDB:HGUI_02679"/>
<keyword evidence="5" id="KW-1185">Reference proteome</keyword>
<dbReference type="EMBL" id="FQNF01000052">
    <property type="protein sequence ID" value="SGZ40479.1"/>
    <property type="molecule type" value="Genomic_DNA"/>
</dbReference>
<dbReference type="InterPro" id="IPR027417">
    <property type="entry name" value="P-loop_NTPase"/>
</dbReference>
<dbReference type="Gene3D" id="3.30.230.10">
    <property type="match status" value="1"/>
</dbReference>
<dbReference type="SUPFAM" id="SSF52540">
    <property type="entry name" value="P-loop containing nucleoside triphosphate hydrolases"/>
    <property type="match status" value="1"/>
</dbReference>
<dbReference type="AlphaFoldDB" id="A0A1L0D049"/>
<organism evidence="4 5">
    <name type="scientific">Hanseniaspora guilliermondii</name>
    <dbReference type="NCBI Taxonomy" id="56406"/>
    <lineage>
        <taxon>Eukaryota</taxon>
        <taxon>Fungi</taxon>
        <taxon>Dikarya</taxon>
        <taxon>Ascomycota</taxon>
        <taxon>Saccharomycotina</taxon>
        <taxon>Saccharomycetes</taxon>
        <taxon>Saccharomycodales</taxon>
        <taxon>Saccharomycodaceae</taxon>
        <taxon>Hanseniaspora</taxon>
    </lineage>
</organism>
<feature type="domain" description="Elongation factor EFG" evidence="3">
    <location>
        <begin position="816"/>
        <end position="905"/>
    </location>
</feature>
<dbReference type="Pfam" id="PF00679">
    <property type="entry name" value="EFG_C"/>
    <property type="match status" value="1"/>
</dbReference>
<evidence type="ECO:0000256" key="1">
    <source>
        <dbReference type="SAM" id="MobiDB-lite"/>
    </source>
</evidence>
<gene>
    <name evidence="4" type="ORF">HGUI_02679</name>
</gene>
<dbReference type="InterPro" id="IPR000640">
    <property type="entry name" value="EFG_V-like"/>
</dbReference>
<dbReference type="GO" id="GO:0071007">
    <property type="term" value="C:U2-type catalytic step 2 spliceosome"/>
    <property type="evidence" value="ECO:0007669"/>
    <property type="project" value="TreeGrafter"/>
</dbReference>
<dbReference type="InterPro" id="IPR000795">
    <property type="entry name" value="T_Tr_GTP-bd_dom"/>
</dbReference>
<reference evidence="5" key="1">
    <citation type="submission" date="2016-11" db="EMBL/GenBank/DDBJ databases">
        <authorList>
            <person name="Guldener U."/>
        </authorList>
    </citation>
    <scope>NUCLEOTIDE SEQUENCE [LARGE SCALE GENOMIC DNA]</scope>
</reference>
<sequence>MSDIDSDLNKHLNNDDFDSNSDSSIGIKDFGADVSELSDDNPISSGEEDEDELVKKLEDNVLLKKNDDAPVFVDEFASQDEDMSDNIDDINKHDNKIKIFKQNRSILHNGRFYRKPPRYNFSSKLLKEKIQQSCIKNIAFIGPYKSGKTTLVSNIIVKQHRKHFQRQKYDIENKNKYLDNSLISKYRKTTCRLNMGVFLHNDESAINVIDTPGHSDLWNETYMACDMADFIYIVIDAVEGVTDSTRRLFEMASKTLNKKVGFIINKVDRLILELKLDEVNFYFKILSIVNLINDMGPDGTKYSPELDNIIFASSKLHLMFSIESFLRLTNKQCKNENVLTYLKHRCWGSVIFKNNQFSKMDDSTDEYENLTFVQFIVRPLYKILINGMTYNIKDLKEWVKLNFERELMSSAKSEEINDQLIKLCECIFEADRRNDGFKSQQEILIRNVPENNHDVDDTIKVKAYKSINYDNKIWCLCKVISGKITTSKTLQYDGGSFTIDNMAFMGGRFIRKIENAYPNQIILIKKAFVDGVPNRYPVNQMLYEGDDIVNKFRNKNILSNYMNEPVVKVGLQPKSMKHHDLLNDALQIIQEIYPDVRIEENQISKMYFLHACGEMQLDMILFELRYFYMAYYHRHITDFIEVKSTANLITDFKEGCSAESFASIPASSKYYSISVVATPLEKILFKDISERDFNPSELLKEMKLTELSSNLRKTYKWESSLSRNILAIKNTVFLVNDILPDDMDNSLLERLKAAMIEAFYEICEEGPLAAEHINSTIFKLMSLELLNEENEDDIQDFKNTFKKACKIALLSAKPVLYEPYFEFSVISRTEYSRNMEYVFNKRRGCEVTCYKEISGSKLIEITGKIPCIDSVGLNVDLLLVSNGSCIYQTNTTKRIWHKVEGNVMDNSIQLHKLEPAKDAALSRDFLMKTRKRKDIESNISSMDDKGPSLQEYIDDDLFLQLKELSLI</sequence>
<dbReference type="Gene3D" id="3.40.50.300">
    <property type="entry name" value="P-loop containing nucleotide triphosphate hydrolases"/>
    <property type="match status" value="1"/>
</dbReference>
<feature type="domain" description="Tr-type G" evidence="2">
    <location>
        <begin position="135"/>
        <end position="277"/>
    </location>
</feature>
<dbReference type="InterPro" id="IPR035647">
    <property type="entry name" value="EFG_III/V"/>
</dbReference>
<dbReference type="PANTHER" id="PTHR42908:SF6">
    <property type="entry name" value="116 KDA U5 SMALL NUCLEAR RIBONUCLEOPROTEIN COMPONENT"/>
    <property type="match status" value="1"/>
</dbReference>
<dbReference type="GO" id="GO:0046540">
    <property type="term" value="C:U4/U6 x U5 tri-snRNP complex"/>
    <property type="evidence" value="ECO:0007669"/>
    <property type="project" value="TreeGrafter"/>
</dbReference>
<evidence type="ECO:0000259" key="3">
    <source>
        <dbReference type="Pfam" id="PF00679"/>
    </source>
</evidence>
<dbReference type="Pfam" id="PF00009">
    <property type="entry name" value="GTP_EFTU"/>
    <property type="match status" value="1"/>
</dbReference>
<dbReference type="GO" id="GO:0000398">
    <property type="term" value="P:mRNA splicing, via spliceosome"/>
    <property type="evidence" value="ECO:0007669"/>
    <property type="project" value="TreeGrafter"/>
</dbReference>
<dbReference type="Proteomes" id="UP000183365">
    <property type="component" value="Unassembled WGS sequence"/>
</dbReference>
<dbReference type="GO" id="GO:0003924">
    <property type="term" value="F:GTPase activity"/>
    <property type="evidence" value="ECO:0007669"/>
    <property type="project" value="InterPro"/>
</dbReference>
<dbReference type="GO" id="GO:0005829">
    <property type="term" value="C:cytosol"/>
    <property type="evidence" value="ECO:0007669"/>
    <property type="project" value="TreeGrafter"/>
</dbReference>